<keyword evidence="1" id="KW-0819">tRNA processing</keyword>
<dbReference type="HAMAP" id="MF_00469">
    <property type="entry name" value="TrhO"/>
    <property type="match status" value="1"/>
</dbReference>
<dbReference type="Pfam" id="PF17773">
    <property type="entry name" value="UPF0176_N"/>
    <property type="match status" value="1"/>
</dbReference>
<organism evidence="3 4">
    <name type="scientific">Albidovulum salinarum</name>
    <dbReference type="NCBI Taxonomy" id="2984153"/>
    <lineage>
        <taxon>Bacteria</taxon>
        <taxon>Pseudomonadati</taxon>
        <taxon>Pseudomonadota</taxon>
        <taxon>Alphaproteobacteria</taxon>
        <taxon>Rhodobacterales</taxon>
        <taxon>Paracoccaceae</taxon>
        <taxon>Albidovulum</taxon>
    </lineage>
</organism>
<dbReference type="CDD" id="cd01518">
    <property type="entry name" value="RHOD_YceA"/>
    <property type="match status" value="1"/>
</dbReference>
<evidence type="ECO:0000313" key="3">
    <source>
        <dbReference type="EMBL" id="MCU9847989.1"/>
    </source>
</evidence>
<dbReference type="RefSeq" id="WP_263334942.1">
    <property type="nucleotide sequence ID" value="NZ_JAOVQO010000006.1"/>
</dbReference>
<name>A0ABT2X3T6_9RHOB</name>
<reference evidence="3 4" key="1">
    <citation type="submission" date="2022-10" db="EMBL/GenBank/DDBJ databases">
        <title>Defluviimonas sp. nov., isolated from ocean surface sediments.</title>
        <authorList>
            <person name="He W."/>
            <person name="Wang L."/>
            <person name="Zhang D.-F."/>
        </authorList>
    </citation>
    <scope>NUCLEOTIDE SEQUENCE [LARGE SCALE GENOMIC DNA]</scope>
    <source>
        <strain evidence="3 4">WL0024</strain>
    </source>
</reference>
<dbReference type="NCBIfam" id="NF001136">
    <property type="entry name" value="PRK00142.1-4"/>
    <property type="match status" value="1"/>
</dbReference>
<keyword evidence="1" id="KW-0560">Oxidoreductase</keyword>
<dbReference type="EMBL" id="JAOVQO010000006">
    <property type="protein sequence ID" value="MCU9847989.1"/>
    <property type="molecule type" value="Genomic_DNA"/>
</dbReference>
<dbReference type="InterPro" id="IPR040503">
    <property type="entry name" value="TRHO_N"/>
</dbReference>
<dbReference type="PANTHER" id="PTHR43268:SF3">
    <property type="entry name" value="RHODANESE-LIKE DOMAIN-CONTAINING PROTEIN 7-RELATED"/>
    <property type="match status" value="1"/>
</dbReference>
<protein>
    <recommendedName>
        <fullName evidence="1">tRNA uridine(34) hydroxylase</fullName>
        <ecNumber evidence="1">1.14.-.-</ecNumber>
    </recommendedName>
    <alternativeName>
        <fullName evidence="1">tRNA hydroxylation protein O</fullName>
    </alternativeName>
</protein>
<comment type="caution">
    <text evidence="3">The sequence shown here is derived from an EMBL/GenBank/DDBJ whole genome shotgun (WGS) entry which is preliminary data.</text>
</comment>
<evidence type="ECO:0000313" key="4">
    <source>
        <dbReference type="Proteomes" id="UP001209535"/>
    </source>
</evidence>
<comment type="catalytic activity">
    <reaction evidence="1">
        <text>uridine(34) in tRNA + AH2 + O2 = 5-hydroxyuridine(34) in tRNA + A + H2O</text>
        <dbReference type="Rhea" id="RHEA:64224"/>
        <dbReference type="Rhea" id="RHEA-COMP:11727"/>
        <dbReference type="Rhea" id="RHEA-COMP:13381"/>
        <dbReference type="ChEBI" id="CHEBI:13193"/>
        <dbReference type="ChEBI" id="CHEBI:15377"/>
        <dbReference type="ChEBI" id="CHEBI:15379"/>
        <dbReference type="ChEBI" id="CHEBI:17499"/>
        <dbReference type="ChEBI" id="CHEBI:65315"/>
        <dbReference type="ChEBI" id="CHEBI:136877"/>
    </reaction>
</comment>
<feature type="domain" description="Rhodanese" evidence="2">
    <location>
        <begin position="121"/>
        <end position="215"/>
    </location>
</feature>
<comment type="similarity">
    <text evidence="1">Belongs to the TrhO family.</text>
</comment>
<dbReference type="Gene3D" id="3.40.250.10">
    <property type="entry name" value="Rhodanese-like domain"/>
    <property type="match status" value="1"/>
</dbReference>
<dbReference type="InterPro" id="IPR001763">
    <property type="entry name" value="Rhodanese-like_dom"/>
</dbReference>
<dbReference type="SUPFAM" id="SSF52821">
    <property type="entry name" value="Rhodanese/Cell cycle control phosphatase"/>
    <property type="match status" value="1"/>
</dbReference>
<proteinExistence type="inferred from homology"/>
<dbReference type="PANTHER" id="PTHR43268">
    <property type="entry name" value="THIOSULFATE SULFURTRANSFERASE/RHODANESE-LIKE DOMAIN-CONTAINING PROTEIN 2"/>
    <property type="match status" value="1"/>
</dbReference>
<sequence length="301" mass="33118">MLTVAALYQFTAFPDPAALRAPLLALCEEHGLKGSLLLAREGINGTIAGTREGIDAVLAHIRALPGCASLDWKESPAGEMPFGRMKVRLKREIVTMGEPEVDPTAGTGRYVAPEGWNALISAEDVVVIDTRNDYEVAIGTFEGAVDPGTKSFREFPGWWRDNAARFAGKRVAMFCTGGIRCEKSTNFLIREGVEEVFHLKGGILKYLEEVPEAESLWHGACFVFDQRVSVGHGLVPGGHGMCHACRRPLTGEAERHPDYEEGVSCPACIDEYSPEQRARFRERQRQVALAEDRGERHLGPR</sequence>
<accession>A0ABT2X3T6</accession>
<dbReference type="EC" id="1.14.-.-" evidence="1"/>
<evidence type="ECO:0000259" key="2">
    <source>
        <dbReference type="PROSITE" id="PS50206"/>
    </source>
</evidence>
<dbReference type="PROSITE" id="PS50206">
    <property type="entry name" value="RHODANESE_3"/>
    <property type="match status" value="1"/>
</dbReference>
<dbReference type="Proteomes" id="UP001209535">
    <property type="component" value="Unassembled WGS sequence"/>
</dbReference>
<keyword evidence="4" id="KW-1185">Reference proteome</keyword>
<gene>
    <name evidence="1" type="primary">trhO</name>
    <name evidence="3" type="ORF">OEZ60_08215</name>
</gene>
<comment type="function">
    <text evidence="1">Catalyzes oxygen-dependent 5-hydroxyuridine (ho5U) modification at position 34 in tRNAs.</text>
</comment>
<dbReference type="InterPro" id="IPR036873">
    <property type="entry name" value="Rhodanese-like_dom_sf"/>
</dbReference>
<dbReference type="InterPro" id="IPR020936">
    <property type="entry name" value="TrhO"/>
</dbReference>
<evidence type="ECO:0000256" key="1">
    <source>
        <dbReference type="HAMAP-Rule" id="MF_00469"/>
    </source>
</evidence>
<dbReference type="Pfam" id="PF00581">
    <property type="entry name" value="Rhodanese"/>
    <property type="match status" value="1"/>
</dbReference>
<dbReference type="SMART" id="SM00450">
    <property type="entry name" value="RHOD"/>
    <property type="match status" value="1"/>
</dbReference>
<dbReference type="Gene3D" id="3.30.70.100">
    <property type="match status" value="1"/>
</dbReference>